<dbReference type="InterPro" id="IPR034505">
    <property type="entry name" value="Coproporphyrinogen-III_oxidase"/>
</dbReference>
<evidence type="ECO:0000256" key="14">
    <source>
        <dbReference type="ARBA" id="ARBA00048321"/>
    </source>
</evidence>
<dbReference type="EMBL" id="DSAC01000052">
    <property type="protein sequence ID" value="HHO73816.1"/>
    <property type="molecule type" value="Genomic_DNA"/>
</dbReference>
<evidence type="ECO:0000256" key="15">
    <source>
        <dbReference type="PIRNR" id="PIRNR000167"/>
    </source>
</evidence>
<protein>
    <recommendedName>
        <fullName evidence="15">Coproporphyrinogen-III oxidase</fullName>
        <ecNumber evidence="15">1.3.98.3</ecNumber>
    </recommendedName>
</protein>
<evidence type="ECO:0000256" key="13">
    <source>
        <dbReference type="ARBA" id="ARBA00024295"/>
    </source>
</evidence>
<feature type="binding site" evidence="16">
    <location>
        <begin position="67"/>
        <end position="69"/>
    </location>
    <ligand>
        <name>S-adenosyl-L-methionine</name>
        <dbReference type="ChEBI" id="CHEBI:59789"/>
        <label>2</label>
    </ligand>
</feature>
<dbReference type="SFLD" id="SFLDG01082">
    <property type="entry name" value="B12-binding_domain_containing"/>
    <property type="match status" value="1"/>
</dbReference>
<evidence type="ECO:0000256" key="12">
    <source>
        <dbReference type="ARBA" id="ARBA00023244"/>
    </source>
</evidence>
<dbReference type="GO" id="GO:0004109">
    <property type="term" value="F:coproporphyrinogen oxidase activity"/>
    <property type="evidence" value="ECO:0007669"/>
    <property type="project" value="InterPro"/>
</dbReference>
<dbReference type="GO" id="GO:0051539">
    <property type="term" value="F:4 iron, 4 sulfur cluster binding"/>
    <property type="evidence" value="ECO:0007669"/>
    <property type="project" value="UniProtKB-KW"/>
</dbReference>
<dbReference type="FunFam" id="1.10.10.920:FF:000001">
    <property type="entry name" value="Coproporphyrinogen-III oxidase"/>
    <property type="match status" value="1"/>
</dbReference>
<evidence type="ECO:0000256" key="7">
    <source>
        <dbReference type="ARBA" id="ARBA00022691"/>
    </source>
</evidence>
<dbReference type="InterPro" id="IPR004558">
    <property type="entry name" value="Coprogen_oxidase_HemN"/>
</dbReference>
<feature type="binding site" evidence="16">
    <location>
        <position position="243"/>
    </location>
    <ligand>
        <name>S-adenosyl-L-methionine</name>
        <dbReference type="ChEBI" id="CHEBI:59789"/>
        <label>2</label>
    </ligand>
</feature>
<evidence type="ECO:0000313" key="19">
    <source>
        <dbReference type="EMBL" id="HHO73816.1"/>
    </source>
</evidence>
<feature type="domain" description="Radical SAM core" evidence="18">
    <location>
        <begin position="46"/>
        <end position="280"/>
    </location>
</feature>
<comment type="catalytic activity">
    <reaction evidence="14 15">
        <text>coproporphyrinogen III + 2 S-adenosyl-L-methionine = protoporphyrinogen IX + 2 5'-deoxyadenosine + 2 L-methionine + 2 CO2</text>
        <dbReference type="Rhea" id="RHEA:15425"/>
        <dbReference type="ChEBI" id="CHEBI:16526"/>
        <dbReference type="ChEBI" id="CHEBI:17319"/>
        <dbReference type="ChEBI" id="CHEBI:57307"/>
        <dbReference type="ChEBI" id="CHEBI:57309"/>
        <dbReference type="ChEBI" id="CHEBI:57844"/>
        <dbReference type="ChEBI" id="CHEBI:59789"/>
        <dbReference type="EC" id="1.3.98.3"/>
    </reaction>
</comment>
<dbReference type="InterPro" id="IPR010723">
    <property type="entry name" value="HemN_C"/>
</dbReference>
<dbReference type="InterPro" id="IPR058240">
    <property type="entry name" value="rSAM_sf"/>
</dbReference>
<dbReference type="GO" id="GO:0006782">
    <property type="term" value="P:protoporphyrinogen IX biosynthetic process"/>
    <property type="evidence" value="ECO:0007669"/>
    <property type="project" value="UniProtKB-UniPathway"/>
</dbReference>
<feature type="binding site" evidence="16">
    <location>
        <begin position="113"/>
        <end position="114"/>
    </location>
    <ligand>
        <name>S-adenosyl-L-methionine</name>
        <dbReference type="ChEBI" id="CHEBI:59789"/>
        <label>2</label>
    </ligand>
</feature>
<keyword evidence="9 15" id="KW-0560">Oxidoreductase</keyword>
<evidence type="ECO:0000256" key="16">
    <source>
        <dbReference type="PIRSR" id="PIRSR000167-1"/>
    </source>
</evidence>
<evidence type="ECO:0000256" key="3">
    <source>
        <dbReference type="ARBA" id="ARBA00005493"/>
    </source>
</evidence>
<keyword evidence="11 15" id="KW-0411">Iron-sulfur</keyword>
<comment type="subcellular location">
    <subcellularLocation>
        <location evidence="1 15">Cytoplasm</location>
    </subcellularLocation>
</comment>
<organism evidence="19">
    <name type="scientific">Thermocrinis ruber</name>
    <dbReference type="NCBI Taxonomy" id="75906"/>
    <lineage>
        <taxon>Bacteria</taxon>
        <taxon>Pseudomonadati</taxon>
        <taxon>Aquificota</taxon>
        <taxon>Aquificia</taxon>
        <taxon>Aquificales</taxon>
        <taxon>Aquificaceae</taxon>
        <taxon>Thermocrinis</taxon>
    </lineage>
</organism>
<evidence type="ECO:0000256" key="5">
    <source>
        <dbReference type="ARBA" id="ARBA00022485"/>
    </source>
</evidence>
<evidence type="ECO:0000256" key="9">
    <source>
        <dbReference type="ARBA" id="ARBA00023002"/>
    </source>
</evidence>
<evidence type="ECO:0000256" key="10">
    <source>
        <dbReference type="ARBA" id="ARBA00023004"/>
    </source>
</evidence>
<dbReference type="PANTHER" id="PTHR13932:SF6">
    <property type="entry name" value="OXYGEN-INDEPENDENT COPROPORPHYRINOGEN III OXIDASE"/>
    <property type="match status" value="1"/>
</dbReference>
<dbReference type="AlphaFoldDB" id="A0A7C5X3H2"/>
<keyword evidence="12 15" id="KW-0627">Porphyrin biosynthesis</keyword>
<comment type="similarity">
    <text evidence="3 15">Belongs to the anaerobic coproporphyrinogen-III oxidase family.</text>
</comment>
<keyword evidence="8 15" id="KW-0479">Metal-binding</keyword>
<feature type="binding site" evidence="16">
    <location>
        <position position="209"/>
    </location>
    <ligand>
        <name>S-adenosyl-L-methionine</name>
        <dbReference type="ChEBI" id="CHEBI:59789"/>
        <label>2</label>
    </ligand>
</feature>
<evidence type="ECO:0000256" key="2">
    <source>
        <dbReference type="ARBA" id="ARBA00004785"/>
    </source>
</evidence>
<name>A0A7C5X3H2_9AQUI</name>
<dbReference type="GO" id="GO:0005737">
    <property type="term" value="C:cytoplasm"/>
    <property type="evidence" value="ECO:0007669"/>
    <property type="project" value="UniProtKB-SubCell"/>
</dbReference>
<feature type="binding site" evidence="17">
    <location>
        <position position="65"/>
    </location>
    <ligand>
        <name>[4Fe-4S] cluster</name>
        <dbReference type="ChEBI" id="CHEBI:49883"/>
        <note>4Fe-4S-S-AdoMet</note>
    </ligand>
</feature>
<comment type="function">
    <text evidence="13">Involved in the heme biosynthesis. Catalyzes the anaerobic oxidative decarboxylation of propionate groups of rings A and B of coproporphyrinogen III to yield the vinyl groups in protoporphyrinogen IX.</text>
</comment>
<feature type="binding site" evidence="16">
    <location>
        <position position="112"/>
    </location>
    <ligand>
        <name>S-adenosyl-L-methionine</name>
        <dbReference type="ChEBI" id="CHEBI:59789"/>
        <label>1</label>
    </ligand>
</feature>
<evidence type="ECO:0000256" key="6">
    <source>
        <dbReference type="ARBA" id="ARBA00022490"/>
    </source>
</evidence>
<dbReference type="SUPFAM" id="SSF102114">
    <property type="entry name" value="Radical SAM enzymes"/>
    <property type="match status" value="1"/>
</dbReference>
<evidence type="ECO:0000256" key="11">
    <source>
        <dbReference type="ARBA" id="ARBA00023014"/>
    </source>
</evidence>
<comment type="caution">
    <text evidence="19">The sequence shown here is derived from an EMBL/GenBank/DDBJ whole genome shotgun (WGS) entry which is preliminary data.</text>
</comment>
<dbReference type="CDD" id="cd01335">
    <property type="entry name" value="Radical_SAM"/>
    <property type="match status" value="1"/>
</dbReference>
<feature type="binding site" evidence="16">
    <location>
        <position position="145"/>
    </location>
    <ligand>
        <name>S-adenosyl-L-methionine</name>
        <dbReference type="ChEBI" id="CHEBI:59789"/>
        <label>1</label>
    </ligand>
</feature>
<feature type="binding site" evidence="16">
    <location>
        <position position="55"/>
    </location>
    <ligand>
        <name>S-adenosyl-L-methionine</name>
        <dbReference type="ChEBI" id="CHEBI:59789"/>
        <label>1</label>
    </ligand>
</feature>
<proteinExistence type="inferred from homology"/>
<feature type="binding site" evidence="17">
    <location>
        <position position="68"/>
    </location>
    <ligand>
        <name>[4Fe-4S] cluster</name>
        <dbReference type="ChEBI" id="CHEBI:49883"/>
        <note>4Fe-4S-S-AdoMet</note>
    </ligand>
</feature>
<dbReference type="InterPro" id="IPR007197">
    <property type="entry name" value="rSAM"/>
</dbReference>
<dbReference type="Pfam" id="PF04055">
    <property type="entry name" value="Radical_SAM"/>
    <property type="match status" value="1"/>
</dbReference>
<dbReference type="PIRSF" id="PIRSF000167">
    <property type="entry name" value="HemN"/>
    <property type="match status" value="1"/>
</dbReference>
<feature type="binding site" evidence="16">
    <location>
        <position position="329"/>
    </location>
    <ligand>
        <name>S-adenosyl-L-methionine</name>
        <dbReference type="ChEBI" id="CHEBI:59789"/>
        <label>1</label>
    </ligand>
</feature>
<feature type="binding site" evidence="17">
    <location>
        <position position="61"/>
    </location>
    <ligand>
        <name>[4Fe-4S] cluster</name>
        <dbReference type="ChEBI" id="CHEBI:49883"/>
        <note>4Fe-4S-S-AdoMet</note>
    </ligand>
</feature>
<dbReference type="InterPro" id="IPR013785">
    <property type="entry name" value="Aldolase_TIM"/>
</dbReference>
<evidence type="ECO:0000256" key="8">
    <source>
        <dbReference type="ARBA" id="ARBA00022723"/>
    </source>
</evidence>
<keyword evidence="5 15" id="KW-0004">4Fe-4S</keyword>
<evidence type="ECO:0000256" key="17">
    <source>
        <dbReference type="PIRSR" id="PIRSR000167-2"/>
    </source>
</evidence>
<dbReference type="EC" id="1.3.98.3" evidence="15"/>
<keyword evidence="10 15" id="KW-0408">Iron</keyword>
<feature type="binding site" evidence="16">
    <location>
        <position position="172"/>
    </location>
    <ligand>
        <name>S-adenosyl-L-methionine</name>
        <dbReference type="ChEBI" id="CHEBI:59789"/>
        <label>2</label>
    </ligand>
</feature>
<dbReference type="Pfam" id="PF06969">
    <property type="entry name" value="HemN_C"/>
    <property type="match status" value="1"/>
</dbReference>
<sequence length="456" mass="53584">MKTIFNKSLIEKYDKPGPRYTSYPPATEFTESVGKEDYKKKLLESNQGKRPLSLYIHIPFCESACWFCGCNVIISHRKDVSRRYLDYLYREMELLGRYLDKTRKVVQIHWGGGTPNFLTVEEMEELFSKIKENFSVDEDAEISIEIDPRYLSEGQLETLRQLGFNRVSMGLQDLDEEVQRAINRIQPESLMRDVMKQLRDLGFKSINIDLIYGLPYQTPEKFRRTIEKTIELDPDRVAVYNFAYVPWLKPLQRRIDPSTLPPPEDKLAILEMTIEMFQSAGYLYIGMDHFAKPEDELAIAQREGSLWRNFQGYTTKKGVDLIGIGATSIGMFYDAYFQNYKTLREYYLALDSGDFATMRGFLLGQEDLLRREVIMDLMCNFRCDFDRIEKAFGINFEEHFEEELEQLKDMERDGLVEIKDRAIRVLPMGRLLVRNVAMTFDQYLPKKKEMRFSRTI</sequence>
<dbReference type="GO" id="GO:0046872">
    <property type="term" value="F:metal ion binding"/>
    <property type="evidence" value="ECO:0007669"/>
    <property type="project" value="UniProtKB-KW"/>
</dbReference>
<comment type="cofactor">
    <cofactor evidence="15 17">
        <name>[4Fe-4S] cluster</name>
        <dbReference type="ChEBI" id="CHEBI:49883"/>
    </cofactor>
    <text evidence="15 17">Binds 1 [4Fe-4S] cluster. The cluster is coordinated with 3 cysteines and an exchangeable S-adenosyl-L-methionine.</text>
</comment>
<feature type="binding site" evidence="16">
    <location>
        <position position="184"/>
    </location>
    <ligand>
        <name>S-adenosyl-L-methionine</name>
        <dbReference type="ChEBI" id="CHEBI:59789"/>
        <label>2</label>
    </ligand>
</feature>
<dbReference type="InterPro" id="IPR006638">
    <property type="entry name" value="Elp3/MiaA/NifB-like_rSAM"/>
</dbReference>
<dbReference type="Gene3D" id="1.10.10.920">
    <property type="match status" value="1"/>
</dbReference>
<dbReference type="GO" id="GO:0051989">
    <property type="term" value="F:coproporphyrinogen dehydrogenase activity"/>
    <property type="evidence" value="ECO:0007669"/>
    <property type="project" value="UniProtKB-EC"/>
</dbReference>
<dbReference type="SMART" id="SM00729">
    <property type="entry name" value="Elp3"/>
    <property type="match status" value="1"/>
</dbReference>
<dbReference type="SFLD" id="SFLDS00029">
    <property type="entry name" value="Radical_SAM"/>
    <property type="match status" value="1"/>
</dbReference>
<dbReference type="Gene3D" id="3.20.20.70">
    <property type="entry name" value="Aldolase class I"/>
    <property type="match status" value="1"/>
</dbReference>
<accession>A0A7C5X3H2</accession>
<reference evidence="19" key="1">
    <citation type="journal article" date="2020" name="mSystems">
        <title>Genome- and Community-Level Interaction Insights into Carbon Utilization and Element Cycling Functions of Hydrothermarchaeota in Hydrothermal Sediment.</title>
        <authorList>
            <person name="Zhou Z."/>
            <person name="Liu Y."/>
            <person name="Xu W."/>
            <person name="Pan J."/>
            <person name="Luo Z.H."/>
            <person name="Li M."/>
        </authorList>
    </citation>
    <scope>NUCLEOTIDE SEQUENCE [LARGE SCALE GENOMIC DNA]</scope>
    <source>
        <strain evidence="19">SpSt-114</strain>
    </source>
</reference>
<comment type="pathway">
    <text evidence="2 15">Porphyrin-containing compound metabolism; protoporphyrin-IX biosynthesis; protoporphyrinogen-IX from coproporphyrinogen-III (AdoMet route): step 1/1.</text>
</comment>
<dbReference type="NCBIfam" id="TIGR00538">
    <property type="entry name" value="hemN"/>
    <property type="match status" value="1"/>
</dbReference>
<comment type="subunit">
    <text evidence="4">Monomer.</text>
</comment>
<dbReference type="PANTHER" id="PTHR13932">
    <property type="entry name" value="COPROPORPHYRINIGEN III OXIDASE"/>
    <property type="match status" value="1"/>
</dbReference>
<evidence type="ECO:0000259" key="18">
    <source>
        <dbReference type="PROSITE" id="PS51918"/>
    </source>
</evidence>
<dbReference type="UniPathway" id="UPA00251">
    <property type="reaction ID" value="UER00323"/>
</dbReference>
<evidence type="ECO:0000256" key="1">
    <source>
        <dbReference type="ARBA" id="ARBA00004496"/>
    </source>
</evidence>
<keyword evidence="6 15" id="KW-0963">Cytoplasm</keyword>
<gene>
    <name evidence="19" type="primary">hemN</name>
    <name evidence="19" type="ORF">ENN04_04175</name>
</gene>
<evidence type="ECO:0000256" key="4">
    <source>
        <dbReference type="ARBA" id="ARBA00011245"/>
    </source>
</evidence>
<dbReference type="SFLD" id="SFLDG01065">
    <property type="entry name" value="anaerobic_coproporphyrinogen-I"/>
    <property type="match status" value="1"/>
</dbReference>
<keyword evidence="7 15" id="KW-0949">S-adenosyl-L-methionine</keyword>
<dbReference type="FunFam" id="3.80.30.20:FF:000012">
    <property type="entry name" value="Coproporphyrinogen-III oxidase"/>
    <property type="match status" value="1"/>
</dbReference>
<dbReference type="PROSITE" id="PS51918">
    <property type="entry name" value="RADICAL_SAM"/>
    <property type="match status" value="1"/>
</dbReference>